<evidence type="ECO:0000313" key="3">
    <source>
        <dbReference type="Proteomes" id="UP000558997"/>
    </source>
</evidence>
<evidence type="ECO:0000313" key="2">
    <source>
        <dbReference type="EMBL" id="MBB5980593.1"/>
    </source>
</evidence>
<dbReference type="EMBL" id="JACHNF010000001">
    <property type="protein sequence ID" value="MBB5980593.1"/>
    <property type="molecule type" value="Genomic_DNA"/>
</dbReference>
<sequence length="192" mass="20256">MADERLDDIQAIVARWLVDRVEHHADTDTGLRNDQLGSPDAVMGPAAETMMARSSIPPESRPAAKAAIVTMLTEGFNELPARLADWRLEGADAHVRREAERFGAGLGDQTMAAVRTFEVNPPNPADLLPEQGASAGNDPAASVANDPAARFANDPAIPRPGGVQTTPGRAGDQARTDRGAGPRRDIPGGPTR</sequence>
<name>A0A841DPK9_9ACTN</name>
<dbReference type="AlphaFoldDB" id="A0A841DPK9"/>
<proteinExistence type="predicted"/>
<reference evidence="2 3" key="1">
    <citation type="submission" date="2020-08" db="EMBL/GenBank/DDBJ databases">
        <title>Sequencing the genomes of 1000 actinobacteria strains.</title>
        <authorList>
            <person name="Klenk H.-P."/>
        </authorList>
    </citation>
    <scope>NUCLEOTIDE SEQUENCE [LARGE SCALE GENOMIC DNA]</scope>
    <source>
        <strain evidence="2 3">DSM 17294</strain>
    </source>
</reference>
<comment type="caution">
    <text evidence="2">The sequence shown here is derived from an EMBL/GenBank/DDBJ whole genome shotgun (WGS) entry which is preliminary data.</text>
</comment>
<keyword evidence="3" id="KW-1185">Reference proteome</keyword>
<evidence type="ECO:0000256" key="1">
    <source>
        <dbReference type="SAM" id="MobiDB-lite"/>
    </source>
</evidence>
<feature type="compositionally biased region" description="Basic and acidic residues" evidence="1">
    <location>
        <begin position="172"/>
        <end position="186"/>
    </location>
</feature>
<organism evidence="2 3">
    <name type="scientific">Kribbella solani</name>
    <dbReference type="NCBI Taxonomy" id="236067"/>
    <lineage>
        <taxon>Bacteria</taxon>
        <taxon>Bacillati</taxon>
        <taxon>Actinomycetota</taxon>
        <taxon>Actinomycetes</taxon>
        <taxon>Propionibacteriales</taxon>
        <taxon>Kribbellaceae</taxon>
        <taxon>Kribbella</taxon>
    </lineage>
</organism>
<protein>
    <submittedName>
        <fullName evidence="2">Uncharacterized protein</fullName>
    </submittedName>
</protein>
<dbReference type="RefSeq" id="WP_184836450.1">
    <property type="nucleotide sequence ID" value="NZ_BAAAVN010000003.1"/>
</dbReference>
<dbReference type="Proteomes" id="UP000558997">
    <property type="component" value="Unassembled WGS sequence"/>
</dbReference>
<gene>
    <name evidence="2" type="ORF">HDA44_003934</name>
</gene>
<feature type="region of interest" description="Disordered" evidence="1">
    <location>
        <begin position="119"/>
        <end position="192"/>
    </location>
</feature>
<accession>A0A841DPK9</accession>